<dbReference type="InterPro" id="IPR027267">
    <property type="entry name" value="AH/BAR_dom_sf"/>
</dbReference>
<dbReference type="eggNOG" id="ENOG502QU87">
    <property type="taxonomic scope" value="Eukaryota"/>
</dbReference>
<dbReference type="InterPro" id="IPR039463">
    <property type="entry name" value="Sip3/Lam1_BAR"/>
</dbReference>
<reference evidence="8 9" key="1">
    <citation type="journal article" date="2013" name="PLoS Genet.">
        <title>The genome and development-dependent transcriptomes of Pyronema confluens: a window into fungal evolution.</title>
        <authorList>
            <person name="Traeger S."/>
            <person name="Altegoer F."/>
            <person name="Freitag M."/>
            <person name="Gabaldon T."/>
            <person name="Kempken F."/>
            <person name="Kumar A."/>
            <person name="Marcet-Houben M."/>
            <person name="Poggeler S."/>
            <person name="Stajich J.E."/>
            <person name="Nowrousian M."/>
        </authorList>
    </citation>
    <scope>NUCLEOTIDE SEQUENCE [LARGE SCALE GENOMIC DNA]</scope>
    <source>
        <strain evidence="9">CBS 100304</strain>
        <tissue evidence="8">Vegetative mycelium</tissue>
    </source>
</reference>
<dbReference type="STRING" id="1076935.U4LR20"/>
<evidence type="ECO:0000256" key="5">
    <source>
        <dbReference type="SAM" id="MobiDB-lite"/>
    </source>
</evidence>
<dbReference type="OrthoDB" id="10070851at2759"/>
<dbReference type="Proteomes" id="UP000018144">
    <property type="component" value="Unassembled WGS sequence"/>
</dbReference>
<dbReference type="PROSITE" id="PS50003">
    <property type="entry name" value="PH_DOMAIN"/>
    <property type="match status" value="1"/>
</dbReference>
<accession>U4LR20</accession>
<dbReference type="InterPro" id="IPR031968">
    <property type="entry name" value="VASt"/>
</dbReference>
<dbReference type="Pfam" id="PF00169">
    <property type="entry name" value="PH"/>
    <property type="match status" value="1"/>
</dbReference>
<dbReference type="PROSITE" id="PS51778">
    <property type="entry name" value="VAST"/>
    <property type="match status" value="1"/>
</dbReference>
<evidence type="ECO:0000256" key="1">
    <source>
        <dbReference type="ARBA" id="ARBA00004370"/>
    </source>
</evidence>
<dbReference type="InterPro" id="IPR004148">
    <property type="entry name" value="BAR_dom"/>
</dbReference>
<feature type="region of interest" description="Disordered" evidence="5">
    <location>
        <begin position="596"/>
        <end position="615"/>
    </location>
</feature>
<name>U4LR20_PYROM</name>
<dbReference type="OMA" id="TKVEWLW"/>
<comment type="subcellular location">
    <subcellularLocation>
        <location evidence="1">Membrane</location>
    </subcellularLocation>
</comment>
<keyword evidence="4" id="KW-0472">Membrane</keyword>
<dbReference type="Pfam" id="PF16016">
    <property type="entry name" value="VASt"/>
    <property type="match status" value="1"/>
</dbReference>
<dbReference type="SMART" id="SM00233">
    <property type="entry name" value="PH"/>
    <property type="match status" value="1"/>
</dbReference>
<feature type="compositionally biased region" description="Polar residues" evidence="5">
    <location>
        <begin position="436"/>
        <end position="445"/>
    </location>
</feature>
<dbReference type="EMBL" id="HF936526">
    <property type="protein sequence ID" value="CCX34380.1"/>
    <property type="molecule type" value="Genomic_DNA"/>
</dbReference>
<evidence type="ECO:0000256" key="2">
    <source>
        <dbReference type="ARBA" id="ARBA00022692"/>
    </source>
</evidence>
<feature type="domain" description="VASt" evidence="7">
    <location>
        <begin position="860"/>
        <end position="1031"/>
    </location>
</feature>
<keyword evidence="2" id="KW-0812">Transmembrane</keyword>
<dbReference type="PANTHER" id="PTHR14248">
    <property type="entry name" value="CYCLIN Y, ISOFORM A"/>
    <property type="match status" value="1"/>
</dbReference>
<feature type="region of interest" description="Disordered" evidence="5">
    <location>
        <begin position="1040"/>
        <end position="1061"/>
    </location>
</feature>
<feature type="region of interest" description="Disordered" evidence="5">
    <location>
        <begin position="417"/>
        <end position="445"/>
    </location>
</feature>
<evidence type="ECO:0000259" key="6">
    <source>
        <dbReference type="PROSITE" id="PS50003"/>
    </source>
</evidence>
<dbReference type="SUPFAM" id="SSF50729">
    <property type="entry name" value="PH domain-like"/>
    <property type="match status" value="1"/>
</dbReference>
<organism evidence="8 9">
    <name type="scientific">Pyronema omphalodes (strain CBS 100304)</name>
    <name type="common">Pyronema confluens</name>
    <dbReference type="NCBI Taxonomy" id="1076935"/>
    <lineage>
        <taxon>Eukaryota</taxon>
        <taxon>Fungi</taxon>
        <taxon>Dikarya</taxon>
        <taxon>Ascomycota</taxon>
        <taxon>Pezizomycotina</taxon>
        <taxon>Pezizomycetes</taxon>
        <taxon>Pezizales</taxon>
        <taxon>Pyronemataceae</taxon>
        <taxon>Pyronema</taxon>
    </lineage>
</organism>
<evidence type="ECO:0000259" key="7">
    <source>
        <dbReference type="PROSITE" id="PS51778"/>
    </source>
</evidence>
<keyword evidence="3" id="KW-1133">Transmembrane helix</keyword>
<dbReference type="SUPFAM" id="SSF103657">
    <property type="entry name" value="BAR/IMD domain-like"/>
    <property type="match status" value="1"/>
</dbReference>
<dbReference type="GO" id="GO:0005737">
    <property type="term" value="C:cytoplasm"/>
    <property type="evidence" value="ECO:0007669"/>
    <property type="project" value="InterPro"/>
</dbReference>
<dbReference type="CDD" id="cd07609">
    <property type="entry name" value="BAR_SIP3_fungi"/>
    <property type="match status" value="1"/>
</dbReference>
<dbReference type="InterPro" id="IPR011993">
    <property type="entry name" value="PH-like_dom_sf"/>
</dbReference>
<evidence type="ECO:0000256" key="4">
    <source>
        <dbReference type="ARBA" id="ARBA00023136"/>
    </source>
</evidence>
<dbReference type="Pfam" id="PF16746">
    <property type="entry name" value="BAR_3"/>
    <property type="match status" value="1"/>
</dbReference>
<feature type="region of interest" description="Disordered" evidence="5">
    <location>
        <begin position="749"/>
        <end position="771"/>
    </location>
</feature>
<dbReference type="Gene3D" id="1.20.1270.60">
    <property type="entry name" value="Arfaptin homology (AH) domain/BAR domain"/>
    <property type="match status" value="1"/>
</dbReference>
<feature type="domain" description="PH" evidence="6">
    <location>
        <begin position="296"/>
        <end position="397"/>
    </location>
</feature>
<sequence>MAATGPISLIPATLKEASLDSPTFRGTVLHYAEQVDLIEKWLDGFIKASSTLVRDVLALEDPISNFLLRAVPTNISESALDHDHTLLAMQRYAEGSRGFWTNVITGARKVETLVVDPLSAFQRGELKNFKEIKRLLEAAQNKYDALLARYLSQNKSKEPSALREDAFALYEARKAYIKTSFDFCIAAPLFRSNLDKLLTKVISNQWREQMSMRDDNGNLLKKCGADVERIRSCYDSMEANERLFLKQLTAAGAALEKRAYKDHQPARELDEYSISTVPYLSRQPAVGAHIDGEDVPSEKQGWLFMRTITGKPTRQIWIRRWFFVKAGVFGWLVQGYREGGAEESEKVGVLLCNIKPAVGEERRFCFEVKTKDTTILLQTETQADLTSWLGVFEQAKRTAVASSNLVASSQAFSIIPPSAPAPPSEPAYVTKGHEGNSANSAPLSDSLNIPRQQRQLAADDGLTFSRSATMGPLGGDSGTRAASMDVPRDFSQMNLQPGHITHGNRERSVSAVSAGAIGGPGHVSVGPGASSAGTVGAAVGLSQPFHHFPSADSKWSSLAPNTLTSTPAPVNLLTAATVTSGNGIAAISEINREKGHKKTMSLDHGKEQGEGQERIGEYPNDYPPELRMQDEHFRMLFPGAKDKLVLLVFRALWSPSPSQSLPGRCFVTERTIYFYSHYVGLVFTTETPFEQIQEIKSAQEKDCDYLFLHLKPDENDEYETQHVLTVKTFLEPMRLLQRRLQALMENANGAVSDPGANGSNGNGGKEASAPQVKKLKAREMLKKLVEMENDEDKEDEQWEDVGMYLDGPAARRPQAGGQESEVKLRIETDRRAIEDRSAPRVGAGQLRLPNKPVVYTPPGMTKKSVERDFDISPKALFHVMFGEKSPVFRNLYSQRRDKPVHQGHWKELDTGKMRRQFAYRVSSIDVFGRARRADVVDHQTIDKQEDHLCYVVTDTKTPWHLPHRADFVMVSKIVITHVAKSKCRLSIWTRVVWFKDPKFSKGIVQKQALEDLEHDALDLNDIVSEAVTRLTSQKQPNAITMFGSIGGEHSPGEGPSADTQLSGLPPAAIDALSAFAGGTGSGKTSLANKRMSRAPPSDPHATRPHPNHRVSRLLAPRIPIKQHRLSQMLWENCLSWAESTISNIFTLLLAAVKTGFSIVTAHRILILALGLSVVANMSLTTRASRAFWSERRAASFLDQVGVKPDGIMSRAITVIDLNEAIAPRVSINSLGSFSSLSYDAPGGMAAGNGGNSTGRCAAKFWHSPSIQAGQEKLGVVRHDLVVAIRMVNSMEKDMVRAEWERWVVGERRRCAMVRRVLGDRITELEEGDEKIGLGGLGMEGLEEYCDDCSKAAEKLGIEEGRGLETV</sequence>
<dbReference type="InterPro" id="IPR042067">
    <property type="entry name" value="Sip3_PH"/>
</dbReference>
<dbReference type="GO" id="GO:0016020">
    <property type="term" value="C:membrane"/>
    <property type="evidence" value="ECO:0007669"/>
    <property type="project" value="UniProtKB-SubCell"/>
</dbReference>
<dbReference type="InterPro" id="IPR001849">
    <property type="entry name" value="PH_domain"/>
</dbReference>
<feature type="region of interest" description="Disordered" evidence="5">
    <location>
        <begin position="1080"/>
        <end position="1109"/>
    </location>
</feature>
<evidence type="ECO:0000256" key="3">
    <source>
        <dbReference type="ARBA" id="ARBA00022989"/>
    </source>
</evidence>
<gene>
    <name evidence="8" type="ORF">PCON_03592</name>
</gene>
<protein>
    <submittedName>
        <fullName evidence="8">Similar to Uncharacterized PH domain-containing protein C19A8.02 acc. no. O13818</fullName>
    </submittedName>
</protein>
<dbReference type="Gene3D" id="2.30.29.30">
    <property type="entry name" value="Pleckstrin-homology domain (PH domain)/Phosphotyrosine-binding domain (PTB)"/>
    <property type="match status" value="1"/>
</dbReference>
<evidence type="ECO:0000313" key="8">
    <source>
        <dbReference type="EMBL" id="CCX34380.1"/>
    </source>
</evidence>
<dbReference type="CDD" id="cd13280">
    <property type="entry name" value="PH_SIP3"/>
    <property type="match status" value="1"/>
</dbReference>
<keyword evidence="9" id="KW-1185">Reference proteome</keyword>
<feature type="compositionally biased region" description="Basic and acidic residues" evidence="5">
    <location>
        <begin position="600"/>
        <end position="615"/>
    </location>
</feature>
<proteinExistence type="predicted"/>
<evidence type="ECO:0000313" key="9">
    <source>
        <dbReference type="Proteomes" id="UP000018144"/>
    </source>
</evidence>